<accession>D1PFA0</accession>
<gene>
    <name evidence="1" type="ORF">PREVCOP_05907</name>
</gene>
<sequence>MMKRKKRFSTVVATENATRYSKKKSNKFTWFKYVLWAHKIYLWCLDNKELISEIFHYIIDFVFE</sequence>
<dbReference type="PaxDb" id="537011-PREVCOP_05907"/>
<dbReference type="Proteomes" id="UP000004477">
    <property type="component" value="Unassembled WGS sequence"/>
</dbReference>
<evidence type="ECO:0000313" key="2">
    <source>
        <dbReference type="Proteomes" id="UP000004477"/>
    </source>
</evidence>
<organism evidence="1 2">
    <name type="scientific">Segatella copri DSM 18205</name>
    <dbReference type="NCBI Taxonomy" id="537011"/>
    <lineage>
        <taxon>Bacteria</taxon>
        <taxon>Pseudomonadati</taxon>
        <taxon>Bacteroidota</taxon>
        <taxon>Bacteroidia</taxon>
        <taxon>Bacteroidales</taxon>
        <taxon>Prevotellaceae</taxon>
        <taxon>Segatella</taxon>
    </lineage>
</organism>
<comment type="caution">
    <text evidence="1">The sequence shown here is derived from an EMBL/GenBank/DDBJ whole genome shotgun (WGS) entry which is preliminary data.</text>
</comment>
<name>D1PFA0_9BACT</name>
<keyword evidence="2" id="KW-1185">Reference proteome</keyword>
<reference evidence="1" key="1">
    <citation type="submission" date="2009-11" db="EMBL/GenBank/DDBJ databases">
        <authorList>
            <person name="Weinstock G."/>
            <person name="Sodergren E."/>
            <person name="Clifton S."/>
            <person name="Fulton L."/>
            <person name="Fulton B."/>
            <person name="Courtney L."/>
            <person name="Fronick C."/>
            <person name="Harrison M."/>
            <person name="Strong C."/>
            <person name="Farmer C."/>
            <person name="Delahaunty K."/>
            <person name="Markovic C."/>
            <person name="Hall O."/>
            <person name="Minx P."/>
            <person name="Tomlinson C."/>
            <person name="Mitreva M."/>
            <person name="Nelson J."/>
            <person name="Hou S."/>
            <person name="Wollam A."/>
            <person name="Pepin K.H."/>
            <person name="Johnson M."/>
            <person name="Bhonagiri V."/>
            <person name="Nash W.E."/>
            <person name="Warren W."/>
            <person name="Chinwalla A."/>
            <person name="Mardis E.R."/>
            <person name="Wilson R.K."/>
        </authorList>
    </citation>
    <scope>NUCLEOTIDE SEQUENCE [LARGE SCALE GENOMIC DNA]</scope>
    <source>
        <strain evidence="1">DSM 18205</strain>
    </source>
</reference>
<dbReference type="AlphaFoldDB" id="D1PFA0"/>
<dbReference type="EMBL" id="ACBX02000034">
    <property type="protein sequence ID" value="EFB34642.1"/>
    <property type="molecule type" value="Genomic_DNA"/>
</dbReference>
<proteinExistence type="predicted"/>
<protein>
    <submittedName>
        <fullName evidence="1">Uncharacterized protein</fullName>
    </submittedName>
</protein>
<dbReference type="STRING" id="537011.PREVCOP_05907"/>
<evidence type="ECO:0000313" key="1">
    <source>
        <dbReference type="EMBL" id="EFB34642.1"/>
    </source>
</evidence>
<dbReference type="HOGENOM" id="CLU_2864065_0_0_10"/>